<dbReference type="Proteomes" id="UP000469523">
    <property type="component" value="Unassembled WGS sequence"/>
</dbReference>
<reference evidence="2 3" key="1">
    <citation type="submission" date="2019-09" db="EMBL/GenBank/DDBJ databases">
        <title>In-depth cultivation of the pig gut microbiome towards novel bacterial diversity and tailored functional studies.</title>
        <authorList>
            <person name="Wylensek D."/>
            <person name="Hitch T.C.A."/>
            <person name="Clavel T."/>
        </authorList>
    </citation>
    <scope>NUCLEOTIDE SEQUENCE [LARGE SCALE GENOMIC DNA]</scope>
    <source>
        <strain evidence="2 3">WCA3-693-APC-4?</strain>
    </source>
</reference>
<keyword evidence="1" id="KW-0812">Transmembrane</keyword>
<keyword evidence="1" id="KW-1133">Transmembrane helix</keyword>
<evidence type="ECO:0000256" key="1">
    <source>
        <dbReference type="SAM" id="Phobius"/>
    </source>
</evidence>
<comment type="caution">
    <text evidence="2">The sequence shown here is derived from an EMBL/GenBank/DDBJ whole genome shotgun (WGS) entry which is preliminary data.</text>
</comment>
<keyword evidence="3" id="KW-1185">Reference proteome</keyword>
<organism evidence="2 3">
    <name type="scientific">Tissierella pigra</name>
    <dbReference type="NCBI Taxonomy" id="2607614"/>
    <lineage>
        <taxon>Bacteria</taxon>
        <taxon>Bacillati</taxon>
        <taxon>Bacillota</taxon>
        <taxon>Tissierellia</taxon>
        <taxon>Tissierellales</taxon>
        <taxon>Tissierellaceae</taxon>
        <taxon>Tissierella</taxon>
    </lineage>
</organism>
<keyword evidence="1" id="KW-0472">Membrane</keyword>
<feature type="transmembrane region" description="Helical" evidence="1">
    <location>
        <begin position="7"/>
        <end position="25"/>
    </location>
</feature>
<accession>A0A6N7XIC8</accession>
<sequence length="129" mass="15380">MKFKLKRFLIILNVMLFIILVIQLADNTLYLKDIKTEFINAFSEDYVVNIHKMREGKFVILATIPEELYREMDYTEKVNQFKDSLSKYKINPDKVNRIVLNVGYHGKDTKYIQSTTDIDLRYINQKSFD</sequence>
<evidence type="ECO:0000313" key="3">
    <source>
        <dbReference type="Proteomes" id="UP000469523"/>
    </source>
</evidence>
<dbReference type="EMBL" id="VUNQ01000014">
    <property type="protein sequence ID" value="MSU01396.1"/>
    <property type="molecule type" value="Genomic_DNA"/>
</dbReference>
<dbReference type="RefSeq" id="WP_154439812.1">
    <property type="nucleotide sequence ID" value="NZ_VUNQ01000014.1"/>
</dbReference>
<proteinExistence type="predicted"/>
<gene>
    <name evidence="2" type="ORF">FYJ83_07940</name>
</gene>
<dbReference type="AlphaFoldDB" id="A0A6N7XIC8"/>
<evidence type="ECO:0000313" key="2">
    <source>
        <dbReference type="EMBL" id="MSU01396.1"/>
    </source>
</evidence>
<name>A0A6N7XIC8_9FIRM</name>
<protein>
    <submittedName>
        <fullName evidence="2">Uncharacterized protein</fullName>
    </submittedName>
</protein>